<evidence type="ECO:0000313" key="2">
    <source>
        <dbReference type="EMBL" id="KAK3338794.1"/>
    </source>
</evidence>
<gene>
    <name evidence="2" type="ORF">B0H65DRAFT_445081</name>
</gene>
<reference evidence="2" key="1">
    <citation type="journal article" date="2023" name="Mol. Phylogenet. Evol.">
        <title>Genome-scale phylogeny and comparative genomics of the fungal order Sordariales.</title>
        <authorList>
            <person name="Hensen N."/>
            <person name="Bonometti L."/>
            <person name="Westerberg I."/>
            <person name="Brannstrom I.O."/>
            <person name="Guillou S."/>
            <person name="Cros-Aarteil S."/>
            <person name="Calhoun S."/>
            <person name="Haridas S."/>
            <person name="Kuo A."/>
            <person name="Mondo S."/>
            <person name="Pangilinan J."/>
            <person name="Riley R."/>
            <person name="LaButti K."/>
            <person name="Andreopoulos B."/>
            <person name="Lipzen A."/>
            <person name="Chen C."/>
            <person name="Yan M."/>
            <person name="Daum C."/>
            <person name="Ng V."/>
            <person name="Clum A."/>
            <person name="Steindorff A."/>
            <person name="Ohm R.A."/>
            <person name="Martin F."/>
            <person name="Silar P."/>
            <person name="Natvig D.O."/>
            <person name="Lalanne C."/>
            <person name="Gautier V."/>
            <person name="Ament-Velasquez S.L."/>
            <person name="Kruys A."/>
            <person name="Hutchinson M.I."/>
            <person name="Powell A.J."/>
            <person name="Barry K."/>
            <person name="Miller A.N."/>
            <person name="Grigoriev I.V."/>
            <person name="Debuchy R."/>
            <person name="Gladieux P."/>
            <person name="Hiltunen Thoren M."/>
            <person name="Johannesson H."/>
        </authorList>
    </citation>
    <scope>NUCLEOTIDE SEQUENCE</scope>
    <source>
        <strain evidence="2">CBS 560.94</strain>
    </source>
</reference>
<comment type="caution">
    <text evidence="2">The sequence shown here is derived from an EMBL/GenBank/DDBJ whole genome shotgun (WGS) entry which is preliminary data.</text>
</comment>
<dbReference type="EMBL" id="JAUEPP010000007">
    <property type="protein sequence ID" value="KAK3338794.1"/>
    <property type="molecule type" value="Genomic_DNA"/>
</dbReference>
<feature type="region of interest" description="Disordered" evidence="1">
    <location>
        <begin position="410"/>
        <end position="434"/>
    </location>
</feature>
<evidence type="ECO:0000313" key="3">
    <source>
        <dbReference type="Proteomes" id="UP001278500"/>
    </source>
</evidence>
<dbReference type="RefSeq" id="XP_062678154.1">
    <property type="nucleotide sequence ID" value="XM_062825714.1"/>
</dbReference>
<dbReference type="GeneID" id="87862868"/>
<name>A0AAE0MNZ8_9PEZI</name>
<reference evidence="2" key="2">
    <citation type="submission" date="2023-06" db="EMBL/GenBank/DDBJ databases">
        <authorList>
            <consortium name="Lawrence Berkeley National Laboratory"/>
            <person name="Haridas S."/>
            <person name="Hensen N."/>
            <person name="Bonometti L."/>
            <person name="Westerberg I."/>
            <person name="Brannstrom I.O."/>
            <person name="Guillou S."/>
            <person name="Cros-Aarteil S."/>
            <person name="Calhoun S."/>
            <person name="Kuo A."/>
            <person name="Mondo S."/>
            <person name="Pangilinan J."/>
            <person name="Riley R."/>
            <person name="Labutti K."/>
            <person name="Andreopoulos B."/>
            <person name="Lipzen A."/>
            <person name="Chen C."/>
            <person name="Yanf M."/>
            <person name="Daum C."/>
            <person name="Ng V."/>
            <person name="Clum A."/>
            <person name="Steindorff A."/>
            <person name="Ohm R."/>
            <person name="Martin F."/>
            <person name="Silar P."/>
            <person name="Natvig D."/>
            <person name="Lalanne C."/>
            <person name="Gautier V."/>
            <person name="Ament-Velasquez S.L."/>
            <person name="Kruys A."/>
            <person name="Hutchinson M.I."/>
            <person name="Powell A.J."/>
            <person name="Barry K."/>
            <person name="Miller A.N."/>
            <person name="Grigoriev I.V."/>
            <person name="Debuchy R."/>
            <person name="Gladieux P."/>
            <person name="Thoren M.H."/>
            <person name="Johannesson H."/>
        </authorList>
    </citation>
    <scope>NUCLEOTIDE SEQUENCE</scope>
    <source>
        <strain evidence="2">CBS 560.94</strain>
    </source>
</reference>
<evidence type="ECO:0000256" key="1">
    <source>
        <dbReference type="SAM" id="MobiDB-lite"/>
    </source>
</evidence>
<sequence length="434" mass="49922">MDVKVATEVAENFPAWEHKLNFLKTSVGKTYQELEVDRDKLERERLARERTRRREEARKAEERHKQIEEEEEKIKKATKEHRRREEEAKQEEAAKKAEEAARGKTFLASQTTVAYLSTHPASGSAHARRMLLISDPVALYPVVFRWYTSHIAQLPAFIAMIDAIAEASRASKQRHHQEILQKEAEERVSLQSQRTLQNKVMQWRFKDKEQLYANHDKEMLNMVNDNGIMKAQVLSPGFQAPPHEPPMDTLPTLSFEDKVLVSNLPKIMKNANPETRAIYWKIIDEMFQSVRNIQAEYVGQDPSESMYPPVSHYTATISHAEHVSTLVMKNTDFTDRTNPPQTDADGDAGQGKKRSRNDNDSMDGDDYLERQSRAPKKARLQQGAIVQQAEFAPQEDFEQPTIVQQAELAQPGHFDHQDMELPMPGFAQKGQFDY</sequence>
<dbReference type="Proteomes" id="UP001278500">
    <property type="component" value="Unassembled WGS sequence"/>
</dbReference>
<accession>A0AAE0MNZ8</accession>
<proteinExistence type="predicted"/>
<protein>
    <submittedName>
        <fullName evidence="2">Uncharacterized protein</fullName>
    </submittedName>
</protein>
<feature type="region of interest" description="Disordered" evidence="1">
    <location>
        <begin position="44"/>
        <end position="102"/>
    </location>
</feature>
<dbReference type="AlphaFoldDB" id="A0AAE0MNZ8"/>
<feature type="region of interest" description="Disordered" evidence="1">
    <location>
        <begin position="332"/>
        <end position="367"/>
    </location>
</feature>
<organism evidence="2 3">
    <name type="scientific">Neurospora tetraspora</name>
    <dbReference type="NCBI Taxonomy" id="94610"/>
    <lineage>
        <taxon>Eukaryota</taxon>
        <taxon>Fungi</taxon>
        <taxon>Dikarya</taxon>
        <taxon>Ascomycota</taxon>
        <taxon>Pezizomycotina</taxon>
        <taxon>Sordariomycetes</taxon>
        <taxon>Sordariomycetidae</taxon>
        <taxon>Sordariales</taxon>
        <taxon>Sordariaceae</taxon>
        <taxon>Neurospora</taxon>
    </lineage>
</organism>
<keyword evidence="3" id="KW-1185">Reference proteome</keyword>